<organism evidence="2 3">
    <name type="scientific">Pseudomonas fluorescens</name>
    <dbReference type="NCBI Taxonomy" id="294"/>
    <lineage>
        <taxon>Bacteria</taxon>
        <taxon>Pseudomonadati</taxon>
        <taxon>Pseudomonadota</taxon>
        <taxon>Gammaproteobacteria</taxon>
        <taxon>Pseudomonadales</taxon>
        <taxon>Pseudomonadaceae</taxon>
        <taxon>Pseudomonas</taxon>
    </lineage>
</organism>
<dbReference type="AlphaFoldDB" id="A0A0N9W9E1"/>
<protein>
    <submittedName>
        <fullName evidence="2">Pressure-regulated protein</fullName>
    </submittedName>
</protein>
<accession>A0A0N9W9E1</accession>
<evidence type="ECO:0000256" key="1">
    <source>
        <dbReference type="SAM" id="MobiDB-lite"/>
    </source>
</evidence>
<gene>
    <name evidence="2" type="ORF">AO356_16685</name>
</gene>
<evidence type="ECO:0000313" key="3">
    <source>
        <dbReference type="Proteomes" id="UP000059425"/>
    </source>
</evidence>
<sequence>METALLAAISMGRDLLHKNEERTSLNKDLPESERNPDKRACSNRPTVTGLHQDEDGHWVAELSCGHTQHLRHQPPWQSRAWVLDPVQRIEKIGQPFACGWCAQGPVSDNLGD</sequence>
<feature type="compositionally biased region" description="Basic and acidic residues" evidence="1">
    <location>
        <begin position="16"/>
        <end position="40"/>
    </location>
</feature>
<dbReference type="RefSeq" id="WP_060740683.1">
    <property type="nucleotide sequence ID" value="NZ_CP012831.1"/>
</dbReference>
<dbReference type="EMBL" id="CP012831">
    <property type="protein sequence ID" value="ALI08382.1"/>
    <property type="molecule type" value="Genomic_DNA"/>
</dbReference>
<dbReference type="InterPro" id="IPR021948">
    <property type="entry name" value="DUF3565"/>
</dbReference>
<evidence type="ECO:0000313" key="2">
    <source>
        <dbReference type="EMBL" id="ALI08382.1"/>
    </source>
</evidence>
<dbReference type="Pfam" id="PF12088">
    <property type="entry name" value="DUF3565"/>
    <property type="match status" value="1"/>
</dbReference>
<feature type="region of interest" description="Disordered" evidence="1">
    <location>
        <begin position="16"/>
        <end position="53"/>
    </location>
</feature>
<dbReference type="OrthoDB" id="9799128at2"/>
<name>A0A0N9W9E1_PSEFL</name>
<reference evidence="3" key="1">
    <citation type="submission" date="2015-09" db="EMBL/GenBank/DDBJ databases">
        <title>Whole genome sequence of Pseudomonas fluorescens FW300-N2C3.</title>
        <authorList>
            <person name="Ray J."/>
            <person name="Melnyk R."/>
            <person name="Deutschbauer A."/>
        </authorList>
    </citation>
    <scope>NUCLEOTIDE SEQUENCE [LARGE SCALE GENOMIC DNA]</scope>
    <source>
        <strain evidence="3">FW300-N2C3</strain>
    </source>
</reference>
<proteinExistence type="predicted"/>
<dbReference type="Proteomes" id="UP000059425">
    <property type="component" value="Chromosome"/>
</dbReference>
<reference evidence="2 3" key="2">
    <citation type="journal article" date="2018" name="Nature">
        <title>Mutant phenotypes for thousands of bacterial genes of unknown function.</title>
        <authorList>
            <person name="Price M.N."/>
            <person name="Wetmore K.M."/>
            <person name="Waters R.J."/>
            <person name="Callaghan M."/>
            <person name="Ray J."/>
            <person name="Liu H."/>
            <person name="Kuehl J.V."/>
            <person name="Melnyk R.A."/>
            <person name="Lamson J.S."/>
            <person name="Suh Y."/>
            <person name="Carlson H.K."/>
            <person name="Esquivel Z."/>
            <person name="Sadeeshkumar H."/>
            <person name="Chakraborty R."/>
            <person name="Zane G.M."/>
            <person name="Rubin B.E."/>
            <person name="Wall J.D."/>
            <person name="Visel A."/>
            <person name="Bristow J."/>
            <person name="Blow M.J."/>
            <person name="Arkin A.P."/>
            <person name="Deutschbauer A.M."/>
        </authorList>
    </citation>
    <scope>NUCLEOTIDE SEQUENCE [LARGE SCALE GENOMIC DNA]</scope>
    <source>
        <strain evidence="2 3">FW300-N2C3</strain>
    </source>
</reference>